<dbReference type="PROSITE" id="PS51096">
    <property type="entry name" value="PTS_EIIA_TYPE_4"/>
    <property type="match status" value="1"/>
</dbReference>
<dbReference type="EMBL" id="AEVI01000073">
    <property type="protein sequence ID" value="EFX95463.1"/>
    <property type="molecule type" value="Genomic_DNA"/>
</dbReference>
<comment type="catalytic activity">
    <reaction evidence="1">
        <text>D-mannose(out) + N(pros)-phospho-L-histidyl-[protein] = D-mannose 6-phosphate(in) + L-histidyl-[protein]</text>
        <dbReference type="Rhea" id="RHEA:49232"/>
        <dbReference type="Rhea" id="RHEA-COMP:9745"/>
        <dbReference type="Rhea" id="RHEA-COMP:9746"/>
        <dbReference type="ChEBI" id="CHEBI:4208"/>
        <dbReference type="ChEBI" id="CHEBI:29979"/>
        <dbReference type="ChEBI" id="CHEBI:58735"/>
        <dbReference type="ChEBI" id="CHEBI:64837"/>
        <dbReference type="EC" id="2.7.1.191"/>
    </reaction>
</comment>
<proteinExistence type="predicted"/>
<evidence type="ECO:0000256" key="18">
    <source>
        <dbReference type="ARBA" id="ARBA00032197"/>
    </source>
</evidence>
<comment type="subunit">
    <text evidence="4">Homodimer.</text>
</comment>
<evidence type="ECO:0000256" key="9">
    <source>
        <dbReference type="ARBA" id="ARBA00022490"/>
    </source>
</evidence>
<evidence type="ECO:0000256" key="14">
    <source>
        <dbReference type="ARBA" id="ARBA00022777"/>
    </source>
</evidence>
<feature type="domain" description="PTS EIIB type-4" evidence="20">
    <location>
        <begin position="191"/>
        <end position="356"/>
    </location>
</feature>
<evidence type="ECO:0000313" key="21">
    <source>
        <dbReference type="EMBL" id="EFX95463.1"/>
    </source>
</evidence>
<comment type="function">
    <text evidence="16">The phosphoenolpyruvate-dependent sugar phosphotransferase system (sugar PTS), a major carbohydrate active transport system, catalyzes the phosphorylation of incoming sugar substrates concomitantly with their translocation across the cell membrane. The enzyme II ManXYZ PTS system is involved in mannose transport.</text>
</comment>
<evidence type="ECO:0000256" key="1">
    <source>
        <dbReference type="ARBA" id="ARBA00000514"/>
    </source>
</evidence>
<organism evidence="21 22">
    <name type="scientific">Streptococcus vestibularis ATCC 49124</name>
    <dbReference type="NCBI Taxonomy" id="889206"/>
    <lineage>
        <taxon>Bacteria</taxon>
        <taxon>Bacillati</taxon>
        <taxon>Bacillota</taxon>
        <taxon>Bacilli</taxon>
        <taxon>Lactobacillales</taxon>
        <taxon>Streptococcaceae</taxon>
        <taxon>Streptococcus</taxon>
    </lineage>
</organism>
<dbReference type="Pfam" id="PF03610">
    <property type="entry name" value="EIIA-man"/>
    <property type="match status" value="1"/>
</dbReference>
<dbReference type="PANTHER" id="PTHR33799">
    <property type="entry name" value="PTS PERMEASE-RELATED-RELATED"/>
    <property type="match status" value="1"/>
</dbReference>
<dbReference type="Pfam" id="PF03830">
    <property type="entry name" value="PTSIIB_sorb"/>
    <property type="match status" value="1"/>
</dbReference>
<keyword evidence="13" id="KW-0598">Phosphotransferase system</keyword>
<dbReference type="CDD" id="cd00006">
    <property type="entry name" value="PTS_IIA_man"/>
    <property type="match status" value="1"/>
</dbReference>
<name>A0ABN0CF10_STRVE</name>
<evidence type="ECO:0000313" key="22">
    <source>
        <dbReference type="Proteomes" id="UP000003697"/>
    </source>
</evidence>
<dbReference type="EC" id="2.7.1.191" evidence="5"/>
<sequence length="360" mass="39249">MLRDGNTNNYFSIPKKHYIKGGRTLMGIGIIIASHGKFAEGIHQSGSMIFGEQEKVQVVTFMPNEGPDDLYAHFKDAIAQFDTDDEILVLADLWSGSPFNQASRIKEENPDRKMVIVTGLNLPMLIQAYTERMVAPDASVEEVVANIYKETKEGVKVLPDGLIPEEDAKSTDAKPSIPKGTIPEGTVLGDGKIKYVLARVDTRLLHGQVATGWTHSTHPDRIIVVSDTVCHDKLRTNMIKQAAPSGVQVHVIPIKNMVKANNDPRFGDTRAMLLFESVEDALAAVKAGVDVTEINLGSSAYKEGKVNVTKALSFDQTDVDAIKELQSLGVKFDVRGVPSDSPTNVDALIKSAETKLAEKK</sequence>
<comment type="subcellular location">
    <subcellularLocation>
        <location evidence="2">Cell membrane</location>
    </subcellularLocation>
    <subcellularLocation>
        <location evidence="3">Cytoplasm</location>
    </subcellularLocation>
</comment>
<dbReference type="InterPro" id="IPR004701">
    <property type="entry name" value="PTS_EIIA_man-typ"/>
</dbReference>
<evidence type="ECO:0000256" key="3">
    <source>
        <dbReference type="ARBA" id="ARBA00004496"/>
    </source>
</evidence>
<keyword evidence="11" id="KW-0762">Sugar transport</keyword>
<dbReference type="Gene3D" id="3.40.35.10">
    <property type="entry name" value="Phosphotransferase system, sorbose subfamily IIB component"/>
    <property type="match status" value="1"/>
</dbReference>
<dbReference type="SUPFAM" id="SSF53062">
    <property type="entry name" value="PTS system fructose IIA component-like"/>
    <property type="match status" value="1"/>
</dbReference>
<dbReference type="InterPro" id="IPR004720">
    <property type="entry name" value="PTS_IIB_sorbose-sp"/>
</dbReference>
<keyword evidence="22" id="KW-1185">Reference proteome</keyword>
<gene>
    <name evidence="21" type="primary">manX</name>
    <name evidence="21" type="ORF">HMPREF9425_1572</name>
</gene>
<keyword evidence="12 21" id="KW-0808">Transferase</keyword>
<dbReference type="InterPro" id="IPR036662">
    <property type="entry name" value="PTS_EIIA_man-typ_sf"/>
</dbReference>
<evidence type="ECO:0000256" key="10">
    <source>
        <dbReference type="ARBA" id="ARBA00022553"/>
    </source>
</evidence>
<protein>
    <recommendedName>
        <fullName evidence="6">PTS system mannose-specific EIIAB component</fullName>
        <ecNumber evidence="5">2.7.1.191</ecNumber>
    </recommendedName>
    <alternativeName>
        <fullName evidence="18">EIIAB-Man</fullName>
    </alternativeName>
    <alternativeName>
        <fullName evidence="17">EIII-Man</fullName>
    </alternativeName>
</protein>
<dbReference type="Proteomes" id="UP000003697">
    <property type="component" value="Unassembled WGS sequence"/>
</dbReference>
<keyword evidence="8" id="KW-1003">Cell membrane</keyword>
<reference evidence="21 22" key="1">
    <citation type="submission" date="2011-01" db="EMBL/GenBank/DDBJ databases">
        <authorList>
            <person name="Muzny D."/>
            <person name="Qin X."/>
            <person name="Buhay C."/>
            <person name="Dugan-Rocha S."/>
            <person name="Ding Y."/>
            <person name="Chen G."/>
            <person name="Hawes A."/>
            <person name="Holder M."/>
            <person name="Jhangiani S."/>
            <person name="Johnson A."/>
            <person name="Khan Z."/>
            <person name="Li Z."/>
            <person name="Liu W."/>
            <person name="Liu X."/>
            <person name="Perez L."/>
            <person name="Shen H."/>
            <person name="Wang Q."/>
            <person name="Watt J."/>
            <person name="Xi L."/>
            <person name="Xin Y."/>
            <person name="Zhou J."/>
            <person name="Deng J."/>
            <person name="Jiang H."/>
            <person name="Liu Y."/>
            <person name="Qu J."/>
            <person name="Song X.-Z."/>
            <person name="Zhang L."/>
            <person name="Villasana D."/>
            <person name="Johnson A."/>
            <person name="Liu J."/>
            <person name="Liyanage D."/>
            <person name="Lorensuhewa L."/>
            <person name="Robinson T."/>
            <person name="Song A."/>
            <person name="Song B.-B."/>
            <person name="Dinh H."/>
            <person name="Thornton R."/>
            <person name="Coyle M."/>
            <person name="Francisco L."/>
            <person name="Jackson L."/>
            <person name="Javaid M."/>
            <person name="Korchina V."/>
            <person name="Kovar C."/>
            <person name="Mata R."/>
            <person name="Mathew T."/>
            <person name="Ngo R."/>
            <person name="Nguyen L."/>
            <person name="Nguyen N."/>
            <person name="Okwuonu G."/>
            <person name="Ongeri F."/>
            <person name="Pham C."/>
            <person name="Simmons D."/>
            <person name="Wilczek-Boney K."/>
            <person name="Hale W."/>
            <person name="Jakkamsetti A."/>
            <person name="Pham P."/>
            <person name="Ruth R."/>
            <person name="San Lucas F."/>
            <person name="Warren J."/>
            <person name="Zhang J."/>
            <person name="Zhao Z."/>
            <person name="Zhou C."/>
            <person name="Zhu D."/>
            <person name="Lee S."/>
            <person name="Bess C."/>
            <person name="Blankenburg K."/>
            <person name="Forbes L."/>
            <person name="Fu Q."/>
            <person name="Gubbala S."/>
            <person name="Hirani K."/>
            <person name="Jayaseelan J.C."/>
            <person name="Lara F."/>
            <person name="Munidasa M."/>
            <person name="Palculict T."/>
            <person name="Patil S."/>
            <person name="Pu L.-L."/>
            <person name="Saada N."/>
            <person name="Tang L."/>
            <person name="Weissenberger G."/>
            <person name="Zhu Y."/>
            <person name="Hemphill L."/>
            <person name="Shang Y."/>
            <person name="Youmans B."/>
            <person name="Ayvaz T."/>
            <person name="Ross M."/>
            <person name="Santibanez J."/>
            <person name="Aqrawi P."/>
            <person name="Gross S."/>
            <person name="Joshi V."/>
            <person name="Fowler G."/>
            <person name="Nazareth L."/>
            <person name="Reid J."/>
            <person name="Worley K."/>
            <person name="Petrosino J."/>
            <person name="Highlander S."/>
            <person name="Gibbs R."/>
        </authorList>
    </citation>
    <scope>NUCLEOTIDE SEQUENCE [LARGE SCALE GENOMIC DNA]</scope>
    <source>
        <strain evidence="21 22">ATCC 49124</strain>
    </source>
</reference>
<dbReference type="PROSITE" id="PS51101">
    <property type="entry name" value="PTS_EIIB_TYPE_4"/>
    <property type="match status" value="1"/>
</dbReference>
<comment type="caution">
    <text evidence="21">The sequence shown here is derived from an EMBL/GenBank/DDBJ whole genome shotgun (WGS) entry which is preliminary data.</text>
</comment>
<evidence type="ECO:0000256" key="16">
    <source>
        <dbReference type="ARBA" id="ARBA00023757"/>
    </source>
</evidence>
<dbReference type="InterPro" id="IPR051471">
    <property type="entry name" value="Bacterial_PTS_sugar_comp"/>
</dbReference>
<dbReference type="Gene3D" id="3.40.50.510">
    <property type="entry name" value="Phosphotransferase system, mannose-type IIA component"/>
    <property type="match status" value="1"/>
</dbReference>
<dbReference type="InterPro" id="IPR036667">
    <property type="entry name" value="PTS_IIB_sorbose-sp_sf"/>
</dbReference>
<keyword evidence="9" id="KW-0963">Cytoplasm</keyword>
<evidence type="ECO:0000256" key="7">
    <source>
        <dbReference type="ARBA" id="ARBA00022448"/>
    </source>
</evidence>
<evidence type="ECO:0000256" key="8">
    <source>
        <dbReference type="ARBA" id="ARBA00022475"/>
    </source>
</evidence>
<evidence type="ECO:0000256" key="4">
    <source>
        <dbReference type="ARBA" id="ARBA00011738"/>
    </source>
</evidence>
<feature type="domain" description="PTS EIIA type-4" evidence="19">
    <location>
        <begin position="27"/>
        <end position="155"/>
    </location>
</feature>
<evidence type="ECO:0000256" key="2">
    <source>
        <dbReference type="ARBA" id="ARBA00004236"/>
    </source>
</evidence>
<evidence type="ECO:0000259" key="20">
    <source>
        <dbReference type="PROSITE" id="PS51101"/>
    </source>
</evidence>
<evidence type="ECO:0000256" key="12">
    <source>
        <dbReference type="ARBA" id="ARBA00022679"/>
    </source>
</evidence>
<keyword evidence="15" id="KW-0472">Membrane</keyword>
<evidence type="ECO:0000256" key="11">
    <source>
        <dbReference type="ARBA" id="ARBA00022597"/>
    </source>
</evidence>
<evidence type="ECO:0000256" key="6">
    <source>
        <dbReference type="ARBA" id="ARBA00021685"/>
    </source>
</evidence>
<evidence type="ECO:0000256" key="13">
    <source>
        <dbReference type="ARBA" id="ARBA00022683"/>
    </source>
</evidence>
<evidence type="ECO:0000256" key="15">
    <source>
        <dbReference type="ARBA" id="ARBA00023136"/>
    </source>
</evidence>
<dbReference type="InterPro" id="IPR033887">
    <property type="entry name" value="PTS_IIA_man"/>
</dbReference>
<keyword evidence="14" id="KW-0418">Kinase</keyword>
<accession>A0ABN0CF10</accession>
<dbReference type="GO" id="GO:0016740">
    <property type="term" value="F:transferase activity"/>
    <property type="evidence" value="ECO:0007669"/>
    <property type="project" value="UniProtKB-KW"/>
</dbReference>
<dbReference type="CDD" id="cd00001">
    <property type="entry name" value="PTS_IIB_man"/>
    <property type="match status" value="1"/>
</dbReference>
<evidence type="ECO:0000259" key="19">
    <source>
        <dbReference type="PROSITE" id="PS51096"/>
    </source>
</evidence>
<evidence type="ECO:0000256" key="17">
    <source>
        <dbReference type="ARBA" id="ARBA00030229"/>
    </source>
</evidence>
<keyword evidence="10" id="KW-0597">Phosphoprotein</keyword>
<dbReference type="PANTHER" id="PTHR33799:SF1">
    <property type="entry name" value="PTS SYSTEM MANNOSE-SPECIFIC EIIAB COMPONENT-RELATED"/>
    <property type="match status" value="1"/>
</dbReference>
<evidence type="ECO:0000256" key="5">
    <source>
        <dbReference type="ARBA" id="ARBA00011929"/>
    </source>
</evidence>
<dbReference type="SUPFAM" id="SSF52728">
    <property type="entry name" value="PTS IIb component"/>
    <property type="match status" value="1"/>
</dbReference>
<keyword evidence="7" id="KW-0813">Transport</keyword>